<dbReference type="EMBL" id="JAINUG010001577">
    <property type="protein sequence ID" value="KAJ8355155.1"/>
    <property type="molecule type" value="Genomic_DNA"/>
</dbReference>
<protein>
    <submittedName>
        <fullName evidence="1">Uncharacterized protein</fullName>
    </submittedName>
</protein>
<evidence type="ECO:0000313" key="2">
    <source>
        <dbReference type="Proteomes" id="UP001221898"/>
    </source>
</evidence>
<dbReference type="InterPro" id="IPR008978">
    <property type="entry name" value="HSP20-like_chaperone"/>
</dbReference>
<accession>A0AAD7R1F7</accession>
<evidence type="ECO:0000313" key="1">
    <source>
        <dbReference type="EMBL" id="KAJ8355155.1"/>
    </source>
</evidence>
<name>A0AAD7R1F7_9TELE</name>
<comment type="caution">
    <text evidence="1">The sequence shown here is derived from an EMBL/GenBank/DDBJ whole genome shotgun (WGS) entry which is preliminary data.</text>
</comment>
<gene>
    <name evidence="1" type="ORF">AAFF_G00089710</name>
</gene>
<dbReference type="Proteomes" id="UP001221898">
    <property type="component" value="Unassembled WGS sequence"/>
</dbReference>
<dbReference type="SUPFAM" id="SSF49764">
    <property type="entry name" value="HSP20-like chaperones"/>
    <property type="match status" value="1"/>
</dbReference>
<keyword evidence="2" id="KW-1185">Reference proteome</keyword>
<dbReference type="AlphaFoldDB" id="A0AAD7R1F7"/>
<proteinExistence type="predicted"/>
<organism evidence="1 2">
    <name type="scientific">Aldrovandia affinis</name>
    <dbReference type="NCBI Taxonomy" id="143900"/>
    <lineage>
        <taxon>Eukaryota</taxon>
        <taxon>Metazoa</taxon>
        <taxon>Chordata</taxon>
        <taxon>Craniata</taxon>
        <taxon>Vertebrata</taxon>
        <taxon>Euteleostomi</taxon>
        <taxon>Actinopterygii</taxon>
        <taxon>Neopterygii</taxon>
        <taxon>Teleostei</taxon>
        <taxon>Notacanthiformes</taxon>
        <taxon>Halosauridae</taxon>
        <taxon>Aldrovandia</taxon>
    </lineage>
</organism>
<reference evidence="1" key="1">
    <citation type="journal article" date="2023" name="Science">
        <title>Genome structures resolve the early diversification of teleost fishes.</title>
        <authorList>
            <person name="Parey E."/>
            <person name="Louis A."/>
            <person name="Montfort J."/>
            <person name="Bouchez O."/>
            <person name="Roques C."/>
            <person name="Iampietro C."/>
            <person name="Lluch J."/>
            <person name="Castinel A."/>
            <person name="Donnadieu C."/>
            <person name="Desvignes T."/>
            <person name="Floi Bucao C."/>
            <person name="Jouanno E."/>
            <person name="Wen M."/>
            <person name="Mejri S."/>
            <person name="Dirks R."/>
            <person name="Jansen H."/>
            <person name="Henkel C."/>
            <person name="Chen W.J."/>
            <person name="Zahm M."/>
            <person name="Cabau C."/>
            <person name="Klopp C."/>
            <person name="Thompson A.W."/>
            <person name="Robinson-Rechavi M."/>
            <person name="Braasch I."/>
            <person name="Lecointre G."/>
            <person name="Bobe J."/>
            <person name="Postlethwait J.H."/>
            <person name="Berthelot C."/>
            <person name="Roest Crollius H."/>
            <person name="Guiguen Y."/>
        </authorList>
    </citation>
    <scope>NUCLEOTIDE SEQUENCE</scope>
    <source>
        <strain evidence="1">NC1722</strain>
    </source>
</reference>
<sequence>MIVGTTQLFIEFCVEDRKDVLVNYGKSKFDFSCLGGTDSTKHLNEVDLFGAIDQKGQTEEAPSQGLCELCPDCGPFTDGRIRA</sequence>